<proteinExistence type="predicted"/>
<dbReference type="InterPro" id="IPR013766">
    <property type="entry name" value="Thioredoxin_domain"/>
</dbReference>
<dbReference type="GO" id="GO:0016209">
    <property type="term" value="F:antioxidant activity"/>
    <property type="evidence" value="ECO:0007669"/>
    <property type="project" value="InterPro"/>
</dbReference>
<reference evidence="3" key="1">
    <citation type="submission" date="2024-05" db="EMBL/GenBank/DDBJ databases">
        <title>Planctomycetes of the genus Singulisphaera possess chitinolytic capabilities.</title>
        <authorList>
            <person name="Ivanova A."/>
        </authorList>
    </citation>
    <scope>NUCLEOTIDE SEQUENCE</scope>
    <source>
        <strain evidence="3">Ch08T</strain>
    </source>
</reference>
<dbReference type="InterPro" id="IPR050553">
    <property type="entry name" value="Thioredoxin_ResA/DsbE_sf"/>
</dbReference>
<evidence type="ECO:0000313" key="3">
    <source>
        <dbReference type="EMBL" id="XBH08186.1"/>
    </source>
</evidence>
<evidence type="ECO:0000256" key="1">
    <source>
        <dbReference type="SAM" id="SignalP"/>
    </source>
</evidence>
<dbReference type="GO" id="GO:0006950">
    <property type="term" value="P:response to stress"/>
    <property type="evidence" value="ECO:0007669"/>
    <property type="project" value="UniProtKB-ARBA"/>
</dbReference>
<dbReference type="InterPro" id="IPR000866">
    <property type="entry name" value="AhpC/TSA"/>
</dbReference>
<dbReference type="Pfam" id="PF00578">
    <property type="entry name" value="AhpC-TSA"/>
    <property type="match status" value="1"/>
</dbReference>
<dbReference type="Gene3D" id="1.25.40.10">
    <property type="entry name" value="Tetratricopeptide repeat domain"/>
    <property type="match status" value="1"/>
</dbReference>
<dbReference type="InterPro" id="IPR036249">
    <property type="entry name" value="Thioredoxin-like_sf"/>
</dbReference>
<dbReference type="PROSITE" id="PS51352">
    <property type="entry name" value="THIOREDOXIN_2"/>
    <property type="match status" value="1"/>
</dbReference>
<dbReference type="AlphaFoldDB" id="A0AAU7CSR8"/>
<organism evidence="3">
    <name type="scientific">Singulisphaera sp. Ch08</name>
    <dbReference type="NCBI Taxonomy" id="3120278"/>
    <lineage>
        <taxon>Bacteria</taxon>
        <taxon>Pseudomonadati</taxon>
        <taxon>Planctomycetota</taxon>
        <taxon>Planctomycetia</taxon>
        <taxon>Isosphaerales</taxon>
        <taxon>Isosphaeraceae</taxon>
        <taxon>Singulisphaera</taxon>
    </lineage>
</organism>
<gene>
    <name evidence="3" type="ORF">V5E97_19740</name>
</gene>
<feature type="chain" id="PRO_5043324608" evidence="1">
    <location>
        <begin position="23"/>
        <end position="335"/>
    </location>
</feature>
<sequence length="335" mass="36893">MSNFQTLIATLILAATASAVTAQEPKGSSVSALQDKHDRALLHDLKAYIDEHPKAEDVEQAYMLLFNKAIEHDWFAEHEAIATRYLTDQPDGPIQSLARIVGTMSRAQTGKYAEALGRYKELMRGLGKDDQEEFAANFTDTLANAATAAGEYSIARQVYETLLERYGESPTLRQKIRADLNRLDKVNKPAPDTSVKDIKGAPLRLADLKGRYVLVDFWATWCAPCIAELPNVQEAYAKYHDSGFEVVGVSLDETKTALLDFVKARNIPWRQVHNGSSGGDLVEAFGVNSIPATFLIDPEGKIIRLELRGPALEKALATLIKVPAVSQRSATLPLR</sequence>
<name>A0AAU7CSR8_9BACT</name>
<protein>
    <submittedName>
        <fullName evidence="3">TlpA disulfide reductase family protein</fullName>
    </submittedName>
</protein>
<dbReference type="GO" id="GO:0016491">
    <property type="term" value="F:oxidoreductase activity"/>
    <property type="evidence" value="ECO:0007669"/>
    <property type="project" value="InterPro"/>
</dbReference>
<dbReference type="EMBL" id="CP155447">
    <property type="protein sequence ID" value="XBH08186.1"/>
    <property type="molecule type" value="Genomic_DNA"/>
</dbReference>
<dbReference type="CDD" id="cd02966">
    <property type="entry name" value="TlpA_like_family"/>
    <property type="match status" value="1"/>
</dbReference>
<feature type="signal peptide" evidence="1">
    <location>
        <begin position="1"/>
        <end position="22"/>
    </location>
</feature>
<accession>A0AAU7CSR8</accession>
<dbReference type="InterPro" id="IPR011990">
    <property type="entry name" value="TPR-like_helical_dom_sf"/>
</dbReference>
<dbReference type="Gene3D" id="3.40.30.10">
    <property type="entry name" value="Glutaredoxin"/>
    <property type="match status" value="1"/>
</dbReference>
<evidence type="ECO:0000259" key="2">
    <source>
        <dbReference type="PROSITE" id="PS51352"/>
    </source>
</evidence>
<dbReference type="PANTHER" id="PTHR42852">
    <property type="entry name" value="THIOL:DISULFIDE INTERCHANGE PROTEIN DSBE"/>
    <property type="match status" value="1"/>
</dbReference>
<feature type="domain" description="Thioredoxin" evidence="2">
    <location>
        <begin position="184"/>
        <end position="325"/>
    </location>
</feature>
<dbReference type="SUPFAM" id="SSF52833">
    <property type="entry name" value="Thioredoxin-like"/>
    <property type="match status" value="1"/>
</dbReference>
<dbReference type="PANTHER" id="PTHR42852:SF13">
    <property type="entry name" value="PROTEIN DIPZ"/>
    <property type="match status" value="1"/>
</dbReference>
<dbReference type="RefSeq" id="WP_406701022.1">
    <property type="nucleotide sequence ID" value="NZ_CP155447.1"/>
</dbReference>
<keyword evidence="1" id="KW-0732">Signal</keyword>